<evidence type="ECO:0000256" key="7">
    <source>
        <dbReference type="SAM" id="SignalP"/>
    </source>
</evidence>
<name>A0A131Y676_IXORI</name>
<evidence type="ECO:0000256" key="6">
    <source>
        <dbReference type="ARBA" id="ARBA00040775"/>
    </source>
</evidence>
<comment type="subcellular location">
    <subcellularLocation>
        <location evidence="1">Endoplasmic reticulum lumen</location>
    </subcellularLocation>
</comment>
<dbReference type="InterPro" id="IPR014912">
    <property type="entry name" value="Sep15_SelM_dom"/>
</dbReference>
<evidence type="ECO:0000256" key="5">
    <source>
        <dbReference type="ARBA" id="ARBA00022933"/>
    </source>
</evidence>
<dbReference type="InterPro" id="IPR036249">
    <property type="entry name" value="Thioredoxin-like_sf"/>
</dbReference>
<dbReference type="EMBL" id="GEFM01001916">
    <property type="protein sequence ID" value="JAP73880.1"/>
    <property type="molecule type" value="mRNA"/>
</dbReference>
<dbReference type="SUPFAM" id="SSF52833">
    <property type="entry name" value="Thioredoxin-like"/>
    <property type="match status" value="1"/>
</dbReference>
<dbReference type="GO" id="GO:0005788">
    <property type="term" value="C:endoplasmic reticulum lumen"/>
    <property type="evidence" value="ECO:0007669"/>
    <property type="project" value="UniProtKB-SubCell"/>
</dbReference>
<dbReference type="PANTHER" id="PTHR13077:SF6">
    <property type="entry name" value="SELENOPROTEIN F"/>
    <property type="match status" value="1"/>
</dbReference>
<reference evidence="9" key="1">
    <citation type="submission" date="2016-02" db="EMBL/GenBank/DDBJ databases">
        <title>RNAseq analyses of the midgut from blood- or serum-fed Ixodes ricinus ticks.</title>
        <authorList>
            <person name="Perner J."/>
            <person name="Provaznik J."/>
            <person name="Schrenkova J."/>
            <person name="Urbanova V."/>
            <person name="Ribeiro J.M."/>
            <person name="Kopacek P."/>
        </authorList>
    </citation>
    <scope>NUCLEOTIDE SEQUENCE</scope>
    <source>
        <tissue evidence="9">Gut</tissue>
    </source>
</reference>
<accession>A0A131Y676</accession>
<keyword evidence="5" id="KW-0712">Selenocysteine</keyword>
<dbReference type="GO" id="GO:0016491">
    <property type="term" value="F:oxidoreductase activity"/>
    <property type="evidence" value="ECO:0007669"/>
    <property type="project" value="TreeGrafter"/>
</dbReference>
<keyword evidence="3 7" id="KW-0732">Signal</keyword>
<feature type="domain" description="Selenoprotein F/M" evidence="8">
    <location>
        <begin position="75"/>
        <end position="148"/>
    </location>
</feature>
<evidence type="ECO:0000256" key="1">
    <source>
        <dbReference type="ARBA" id="ARBA00004319"/>
    </source>
</evidence>
<comment type="similarity">
    <text evidence="2">Belongs to the selenoprotein M/F family.</text>
</comment>
<dbReference type="Gene3D" id="3.40.30.50">
    <property type="entry name" value="Sep15/SelM thioredoxin-like domain, active-site redox motif"/>
    <property type="match status" value="1"/>
</dbReference>
<sequence length="150" mass="17027">MAAYYVYLQLLIAPLFALGDLSADDCLALGFRKPDLACASCRGLAAFDLDLLRDGCHRCCAHTQDRDAPKRYPRAVLEVCACKFGHMPQIEAFVRGPKHKQFPKLSIKYLRGADPIIKLMDDRGEVQEELSIKKWDTDTIEEFLLEHLEQ</sequence>
<evidence type="ECO:0000256" key="4">
    <source>
        <dbReference type="ARBA" id="ARBA00022824"/>
    </source>
</evidence>
<feature type="signal peptide" evidence="7">
    <location>
        <begin position="1"/>
        <end position="23"/>
    </location>
</feature>
<dbReference type="PANTHER" id="PTHR13077">
    <property type="entry name" value="SELENOPROTEIN F"/>
    <property type="match status" value="1"/>
</dbReference>
<evidence type="ECO:0000256" key="3">
    <source>
        <dbReference type="ARBA" id="ARBA00022729"/>
    </source>
</evidence>
<dbReference type="FunFam" id="3.40.30.50:FF:000001">
    <property type="entry name" value="15 kDa selenoprotein"/>
    <property type="match status" value="1"/>
</dbReference>
<evidence type="ECO:0000259" key="8">
    <source>
        <dbReference type="Pfam" id="PF08806"/>
    </source>
</evidence>
<dbReference type="InterPro" id="IPR038219">
    <property type="entry name" value="Sep15/SelM_sf"/>
</dbReference>
<organism evidence="9">
    <name type="scientific">Ixodes ricinus</name>
    <name type="common">Common tick</name>
    <name type="synonym">Acarus ricinus</name>
    <dbReference type="NCBI Taxonomy" id="34613"/>
    <lineage>
        <taxon>Eukaryota</taxon>
        <taxon>Metazoa</taxon>
        <taxon>Ecdysozoa</taxon>
        <taxon>Arthropoda</taxon>
        <taxon>Chelicerata</taxon>
        <taxon>Arachnida</taxon>
        <taxon>Acari</taxon>
        <taxon>Parasitiformes</taxon>
        <taxon>Ixodida</taxon>
        <taxon>Ixodoidea</taxon>
        <taxon>Ixodidae</taxon>
        <taxon>Ixodinae</taxon>
        <taxon>Ixodes</taxon>
    </lineage>
</organism>
<feature type="chain" id="PRO_5007284251" description="Selenoprotein F" evidence="7">
    <location>
        <begin position="24"/>
        <end position="150"/>
    </location>
</feature>
<evidence type="ECO:0000256" key="2">
    <source>
        <dbReference type="ARBA" id="ARBA00005742"/>
    </source>
</evidence>
<dbReference type="GO" id="GO:0051084">
    <property type="term" value="P:'de novo' post-translational protein folding"/>
    <property type="evidence" value="ECO:0007669"/>
    <property type="project" value="UniProtKB-ARBA"/>
</dbReference>
<dbReference type="Pfam" id="PF08806">
    <property type="entry name" value="Sep15_SelM"/>
    <property type="match status" value="1"/>
</dbReference>
<proteinExistence type="evidence at transcript level"/>
<dbReference type="InterPro" id="IPR039992">
    <property type="entry name" value="Sep15_SelM"/>
</dbReference>
<keyword evidence="4" id="KW-0256">Endoplasmic reticulum</keyword>
<dbReference type="AlphaFoldDB" id="A0A131Y676"/>
<protein>
    <recommendedName>
        <fullName evidence="6">Selenoprotein F</fullName>
    </recommendedName>
</protein>
<evidence type="ECO:0000313" key="9">
    <source>
        <dbReference type="EMBL" id="JAP73880.1"/>
    </source>
</evidence>